<keyword evidence="1" id="KW-0732">Signal</keyword>
<dbReference type="InterPro" id="IPR015943">
    <property type="entry name" value="WD40/YVTN_repeat-like_dom_sf"/>
</dbReference>
<dbReference type="PaxDb" id="1123384-AJ81_03075"/>
<organism evidence="2 3">
    <name type="scientific">Pseudothermotoga hypogea DSM 11164 = NBRC 106472</name>
    <dbReference type="NCBI Taxonomy" id="1123384"/>
    <lineage>
        <taxon>Bacteria</taxon>
        <taxon>Thermotogati</taxon>
        <taxon>Thermotogota</taxon>
        <taxon>Thermotogae</taxon>
        <taxon>Thermotogales</taxon>
        <taxon>Thermotogaceae</taxon>
        <taxon>Pseudothermotoga</taxon>
    </lineage>
</organism>
<feature type="signal peptide" evidence="1">
    <location>
        <begin position="1"/>
        <end position="19"/>
    </location>
</feature>
<dbReference type="EMBL" id="CP007141">
    <property type="protein sequence ID" value="AJC73362.1"/>
    <property type="molecule type" value="Genomic_DNA"/>
</dbReference>
<gene>
    <name evidence="2" type="ORF">AJ81_03075</name>
</gene>
<sequence>MKKSLLLYLLLTCSLLAHRIESIGVGYGYTKMTLNEGIVCLIRPKPASVLVLTDSGQFLSEISVGLSYPVWAVHHAGNVFVSDYHRASVAVYTIFGRLVKRIQVGSYPTVLKTFGGKLYVLCSKNPSIYKVDLEKLEVENTFVFDSPTLYFEPTHDGIVYLHYYATDKTLEFVGAQRKSLTIKGFRTPLKYVQKGGRAYLLGYMDGKLACLDSSWTILWQQNLDDLARDMLVTDDLVVVGSLVEPRLTLVDFLGRIVKYLPLPNTVHRLEQIGNFIVALNHVPGEVYLIELQTGKIDVVQVGEYAVEMCKTADERLIVLCSDSGQLFLITPSL</sequence>
<protein>
    <recommendedName>
        <fullName evidence="4">Cell surface protein</fullName>
    </recommendedName>
</protein>
<accession>A0A0X1KQ25</accession>
<dbReference type="KEGG" id="phy:AJ81_03075"/>
<evidence type="ECO:0000313" key="3">
    <source>
        <dbReference type="Proteomes" id="UP000077469"/>
    </source>
</evidence>
<dbReference type="PATRIC" id="fig|1123384.7.peg.603"/>
<dbReference type="Proteomes" id="UP000077469">
    <property type="component" value="Chromosome"/>
</dbReference>
<dbReference type="OrthoDB" id="36913at2"/>
<evidence type="ECO:0008006" key="4">
    <source>
        <dbReference type="Google" id="ProtNLM"/>
    </source>
</evidence>
<dbReference type="STRING" id="1123384.AJ81_03075"/>
<dbReference type="RefSeq" id="WP_031503968.1">
    <property type="nucleotide sequence ID" value="NC_022795.1"/>
</dbReference>
<keyword evidence="3" id="KW-1185">Reference proteome</keyword>
<dbReference type="Gene3D" id="2.130.10.10">
    <property type="entry name" value="YVTN repeat-like/Quinoprotein amine dehydrogenase"/>
    <property type="match status" value="1"/>
</dbReference>
<dbReference type="Gene3D" id="2.120.10.30">
    <property type="entry name" value="TolB, C-terminal domain"/>
    <property type="match status" value="1"/>
</dbReference>
<dbReference type="InterPro" id="IPR011044">
    <property type="entry name" value="Quino_amine_DH_bsu"/>
</dbReference>
<dbReference type="SUPFAM" id="SSF50969">
    <property type="entry name" value="YVTN repeat-like/Quinoprotein amine dehydrogenase"/>
    <property type="match status" value="1"/>
</dbReference>
<feature type="chain" id="PRO_5006945733" description="Cell surface protein" evidence="1">
    <location>
        <begin position="20"/>
        <end position="333"/>
    </location>
</feature>
<name>A0A0X1KQ25_9THEM</name>
<evidence type="ECO:0000256" key="1">
    <source>
        <dbReference type="SAM" id="SignalP"/>
    </source>
</evidence>
<dbReference type="InterPro" id="IPR011042">
    <property type="entry name" value="6-blade_b-propeller_TolB-like"/>
</dbReference>
<proteinExistence type="predicted"/>
<reference evidence="2 3" key="1">
    <citation type="submission" date="2014-01" db="EMBL/GenBank/DDBJ databases">
        <title>Genome sequencing of Thermotog hypogea.</title>
        <authorList>
            <person name="Zhang X."/>
            <person name="Alvare G."/>
            <person name="Fristensky B."/>
            <person name="Chen L."/>
            <person name="Suen T."/>
            <person name="Chen Q."/>
            <person name="Ma K."/>
        </authorList>
    </citation>
    <scope>NUCLEOTIDE SEQUENCE [LARGE SCALE GENOMIC DNA]</scope>
    <source>
        <strain evidence="2 3">DSM 11164</strain>
    </source>
</reference>
<dbReference type="AlphaFoldDB" id="A0A0X1KQ25"/>
<evidence type="ECO:0000313" key="2">
    <source>
        <dbReference type="EMBL" id="AJC73362.1"/>
    </source>
</evidence>